<name>A0ABR0G7E2_9PEZI</name>
<dbReference type="EMBL" id="JAFFHA010000008">
    <property type="protein sequence ID" value="KAK4651672.1"/>
    <property type="molecule type" value="Genomic_DNA"/>
</dbReference>
<dbReference type="RefSeq" id="XP_062740647.1">
    <property type="nucleotide sequence ID" value="XM_062884099.1"/>
</dbReference>
<comment type="caution">
    <text evidence="1">The sequence shown here is derived from an EMBL/GenBank/DDBJ whole genome shotgun (WGS) entry which is preliminary data.</text>
</comment>
<proteinExistence type="predicted"/>
<dbReference type="Proteomes" id="UP001323405">
    <property type="component" value="Unassembled WGS sequence"/>
</dbReference>
<gene>
    <name evidence="1" type="ORF">QC762_0095120</name>
</gene>
<dbReference type="GeneID" id="87903877"/>
<keyword evidence="2" id="KW-1185">Reference proteome</keyword>
<protein>
    <submittedName>
        <fullName evidence="1">Uncharacterized protein</fullName>
    </submittedName>
</protein>
<accession>A0ABR0G7E2</accession>
<evidence type="ECO:0000313" key="1">
    <source>
        <dbReference type="EMBL" id="KAK4651672.1"/>
    </source>
</evidence>
<reference evidence="1 2" key="1">
    <citation type="journal article" date="2023" name="bioRxiv">
        <title>High-quality genome assemblies of four members of thePodospora anserinaspecies complex.</title>
        <authorList>
            <person name="Ament-Velasquez S.L."/>
            <person name="Vogan A.A."/>
            <person name="Wallerman O."/>
            <person name="Hartmann F."/>
            <person name="Gautier V."/>
            <person name="Silar P."/>
            <person name="Giraud T."/>
            <person name="Johannesson H."/>
        </authorList>
    </citation>
    <scope>NUCLEOTIDE SEQUENCE [LARGE SCALE GENOMIC DNA]</scope>
    <source>
        <strain evidence="1 2">CBS 415.72m</strain>
    </source>
</reference>
<evidence type="ECO:0000313" key="2">
    <source>
        <dbReference type="Proteomes" id="UP001323405"/>
    </source>
</evidence>
<sequence>MTSVSVMRMMTSDTSRGFDVFVLRLMPIRCCPPTGGGLLVTMHFTIPALYFQSGYPGSAS</sequence>
<organism evidence="1 2">
    <name type="scientific">Podospora pseudocomata</name>
    <dbReference type="NCBI Taxonomy" id="2093779"/>
    <lineage>
        <taxon>Eukaryota</taxon>
        <taxon>Fungi</taxon>
        <taxon>Dikarya</taxon>
        <taxon>Ascomycota</taxon>
        <taxon>Pezizomycotina</taxon>
        <taxon>Sordariomycetes</taxon>
        <taxon>Sordariomycetidae</taxon>
        <taxon>Sordariales</taxon>
        <taxon>Podosporaceae</taxon>
        <taxon>Podospora</taxon>
    </lineage>
</organism>